<evidence type="ECO:0000313" key="3">
    <source>
        <dbReference type="WBParaSite" id="jg21946"/>
    </source>
</evidence>
<feature type="region of interest" description="Disordered" evidence="1">
    <location>
        <begin position="1"/>
        <end position="27"/>
    </location>
</feature>
<dbReference type="Proteomes" id="UP000887574">
    <property type="component" value="Unplaced"/>
</dbReference>
<reference evidence="3" key="1">
    <citation type="submission" date="2022-11" db="UniProtKB">
        <authorList>
            <consortium name="WormBaseParasite"/>
        </authorList>
    </citation>
    <scope>IDENTIFICATION</scope>
</reference>
<name>A0A915DNI5_9BILA</name>
<proteinExistence type="predicted"/>
<feature type="compositionally biased region" description="Basic residues" evidence="1">
    <location>
        <begin position="14"/>
        <end position="25"/>
    </location>
</feature>
<organism evidence="2 3">
    <name type="scientific">Ditylenchus dipsaci</name>
    <dbReference type="NCBI Taxonomy" id="166011"/>
    <lineage>
        <taxon>Eukaryota</taxon>
        <taxon>Metazoa</taxon>
        <taxon>Ecdysozoa</taxon>
        <taxon>Nematoda</taxon>
        <taxon>Chromadorea</taxon>
        <taxon>Rhabditida</taxon>
        <taxon>Tylenchina</taxon>
        <taxon>Tylenchomorpha</taxon>
        <taxon>Sphaerularioidea</taxon>
        <taxon>Anguinidae</taxon>
        <taxon>Anguininae</taxon>
        <taxon>Ditylenchus</taxon>
    </lineage>
</organism>
<dbReference type="AlphaFoldDB" id="A0A915DNI5"/>
<keyword evidence="2" id="KW-1185">Reference proteome</keyword>
<evidence type="ECO:0000256" key="1">
    <source>
        <dbReference type="SAM" id="MobiDB-lite"/>
    </source>
</evidence>
<sequence>MDLNKNHMESSSKARSHRSLRTRHQHDHEWNSNEQECHMAYEERISHHCRYPGTTEPCYENAEETSTEQGLKRVKSMSKHCCQKTCSLEELEKLCCRTSDCLKKCYGNRLTEWEDIDKADSSLYRYFDVLVKPHPSRKYKGADKF</sequence>
<protein>
    <submittedName>
        <fullName evidence="3">Insulin-like domain-containing protein</fullName>
    </submittedName>
</protein>
<accession>A0A915DNI5</accession>
<dbReference type="PROSITE" id="PS00262">
    <property type="entry name" value="INSULIN"/>
    <property type="match status" value="1"/>
</dbReference>
<dbReference type="InterPro" id="IPR022353">
    <property type="entry name" value="Insulin_CS"/>
</dbReference>
<feature type="compositionally biased region" description="Basic and acidic residues" evidence="1">
    <location>
        <begin position="1"/>
        <end position="12"/>
    </location>
</feature>
<evidence type="ECO:0000313" key="2">
    <source>
        <dbReference type="Proteomes" id="UP000887574"/>
    </source>
</evidence>
<dbReference type="WBParaSite" id="jg21946">
    <property type="protein sequence ID" value="jg21946"/>
    <property type="gene ID" value="jg21946"/>
</dbReference>